<keyword evidence="2" id="KW-0677">Repeat</keyword>
<dbReference type="PANTHER" id="PTHR22847">
    <property type="entry name" value="WD40 REPEAT PROTEIN"/>
    <property type="match status" value="1"/>
</dbReference>
<evidence type="ECO:0000256" key="2">
    <source>
        <dbReference type="ARBA" id="ARBA00022737"/>
    </source>
</evidence>
<protein>
    <submittedName>
        <fullName evidence="5">WD40-repeat-containing domain protein</fullName>
    </submittedName>
</protein>
<dbReference type="PROSITE" id="PS50294">
    <property type="entry name" value="WD_REPEATS_REGION"/>
    <property type="match status" value="3"/>
</dbReference>
<dbReference type="InterPro" id="IPR019775">
    <property type="entry name" value="WD40_repeat_CS"/>
</dbReference>
<dbReference type="PRINTS" id="PR00320">
    <property type="entry name" value="GPROTEINBRPT"/>
</dbReference>
<dbReference type="InterPro" id="IPR036322">
    <property type="entry name" value="WD40_repeat_dom_sf"/>
</dbReference>
<keyword evidence="1 3" id="KW-0853">WD repeat</keyword>
<dbReference type="PROSITE" id="PS50082">
    <property type="entry name" value="WD_REPEATS_2"/>
    <property type="match status" value="4"/>
</dbReference>
<dbReference type="PROSITE" id="PS00678">
    <property type="entry name" value="WD_REPEATS_1"/>
    <property type="match status" value="2"/>
</dbReference>
<feature type="compositionally biased region" description="Low complexity" evidence="4">
    <location>
        <begin position="500"/>
        <end position="526"/>
    </location>
</feature>
<dbReference type="InterPro" id="IPR020472">
    <property type="entry name" value="WD40_PAC1"/>
</dbReference>
<feature type="repeat" description="WD" evidence="3">
    <location>
        <begin position="123"/>
        <end position="154"/>
    </location>
</feature>
<dbReference type="CDD" id="cd00200">
    <property type="entry name" value="WD40"/>
    <property type="match status" value="1"/>
</dbReference>
<evidence type="ECO:0000313" key="5">
    <source>
        <dbReference type="EMBL" id="KAG2097557.1"/>
    </source>
</evidence>
<dbReference type="RefSeq" id="XP_041288591.1">
    <property type="nucleotide sequence ID" value="XM_041438525.1"/>
</dbReference>
<sequence>MKSPRSTSISGPHIQRHYAESPGMRGAEVLPCQLMVLHGHVKDVVHLRVPGGQRIITGSDDGTIRVWDLENGAEIGDRWPVDDYRIPVTSLALSPNGITLASGYKNGLVRLWDIGTGKVIVEWTGHTDKVRSICWSPDGEQVASGSNDGTVRVWYGQSGKPVLGLNPMMNSEYKDVYTVAYSPDGTRIAAGGEKKNALNIWDAKAGELLSTVEFQEEGSFIITGGSEESDIGCIGQPVFSLVWSSDGKKLICGFQCGWIRVFDTATATWQEIAIINLGRAHVRKVALFRNDRLLASAASSDVRLWNLDTNLQVGPPLLQDNFPDCLTFSDDGKLVAGAGTHVSVWDTHAIVKEAGSEDLVTIPDVDATGHPAELEQEYQGRFFDDTPDGDYSSAPGYHNSSAHHHRGPFRPSGSRSRVLFSRISSLLRRSQLNTDKTTVLQRPPRRSIFSRRGPHAVEIATIRDKQALYVAPRPRVNDPGRPRHGYSQSQAQASIPQTPPAAGSASTTPPDPTTTTTGAASAAAQSSPVVVIDKPPWWARLVLFICCASAQYPNRQ</sequence>
<dbReference type="Proteomes" id="UP000823399">
    <property type="component" value="Unassembled WGS sequence"/>
</dbReference>
<organism evidence="5 6">
    <name type="scientific">Suillus discolor</name>
    <dbReference type="NCBI Taxonomy" id="1912936"/>
    <lineage>
        <taxon>Eukaryota</taxon>
        <taxon>Fungi</taxon>
        <taxon>Dikarya</taxon>
        <taxon>Basidiomycota</taxon>
        <taxon>Agaricomycotina</taxon>
        <taxon>Agaricomycetes</taxon>
        <taxon>Agaricomycetidae</taxon>
        <taxon>Boletales</taxon>
        <taxon>Suillineae</taxon>
        <taxon>Suillaceae</taxon>
        <taxon>Suillus</taxon>
    </lineage>
</organism>
<dbReference type="GeneID" id="64700784"/>
<dbReference type="InterPro" id="IPR015943">
    <property type="entry name" value="WD40/YVTN_repeat-like_dom_sf"/>
</dbReference>
<name>A0A9P7EY52_9AGAM</name>
<keyword evidence="6" id="KW-1185">Reference proteome</keyword>
<dbReference type="SUPFAM" id="SSF50978">
    <property type="entry name" value="WD40 repeat-like"/>
    <property type="match status" value="1"/>
</dbReference>
<evidence type="ECO:0000256" key="3">
    <source>
        <dbReference type="PROSITE-ProRule" id="PRU00221"/>
    </source>
</evidence>
<dbReference type="AlphaFoldDB" id="A0A9P7EY52"/>
<evidence type="ECO:0000313" key="6">
    <source>
        <dbReference type="Proteomes" id="UP000823399"/>
    </source>
</evidence>
<feature type="repeat" description="WD" evidence="3">
    <location>
        <begin position="169"/>
        <end position="211"/>
    </location>
</feature>
<comment type="caution">
    <text evidence="5">The sequence shown here is derived from an EMBL/GenBank/DDBJ whole genome shotgun (WGS) entry which is preliminary data.</text>
</comment>
<dbReference type="InterPro" id="IPR001680">
    <property type="entry name" value="WD40_rpt"/>
</dbReference>
<feature type="region of interest" description="Disordered" evidence="4">
    <location>
        <begin position="471"/>
        <end position="526"/>
    </location>
</feature>
<feature type="region of interest" description="Disordered" evidence="4">
    <location>
        <begin position="382"/>
        <end position="415"/>
    </location>
</feature>
<evidence type="ECO:0000256" key="4">
    <source>
        <dbReference type="SAM" id="MobiDB-lite"/>
    </source>
</evidence>
<evidence type="ECO:0000256" key="1">
    <source>
        <dbReference type="ARBA" id="ARBA00022574"/>
    </source>
</evidence>
<dbReference type="EMBL" id="JABBWM010000065">
    <property type="protein sequence ID" value="KAG2097557.1"/>
    <property type="molecule type" value="Genomic_DNA"/>
</dbReference>
<dbReference type="Pfam" id="PF00400">
    <property type="entry name" value="WD40"/>
    <property type="match status" value="4"/>
</dbReference>
<feature type="compositionally biased region" description="Polar residues" evidence="4">
    <location>
        <begin position="486"/>
        <end position="495"/>
    </location>
</feature>
<dbReference type="Gene3D" id="2.130.10.10">
    <property type="entry name" value="YVTN repeat-like/Quinoprotein amine dehydrogenase"/>
    <property type="match status" value="2"/>
</dbReference>
<feature type="repeat" description="WD" evidence="3">
    <location>
        <begin position="81"/>
        <end position="122"/>
    </location>
</feature>
<feature type="region of interest" description="Disordered" evidence="4">
    <location>
        <begin position="434"/>
        <end position="453"/>
    </location>
</feature>
<dbReference type="GO" id="GO:1990234">
    <property type="term" value="C:transferase complex"/>
    <property type="evidence" value="ECO:0007669"/>
    <property type="project" value="UniProtKB-ARBA"/>
</dbReference>
<accession>A0A9P7EY52</accession>
<reference evidence="5" key="1">
    <citation type="journal article" date="2020" name="New Phytol.">
        <title>Comparative genomics reveals dynamic genome evolution in host specialist ectomycorrhizal fungi.</title>
        <authorList>
            <person name="Lofgren L.A."/>
            <person name="Nguyen N.H."/>
            <person name="Vilgalys R."/>
            <person name="Ruytinx J."/>
            <person name="Liao H.L."/>
            <person name="Branco S."/>
            <person name="Kuo A."/>
            <person name="LaButti K."/>
            <person name="Lipzen A."/>
            <person name="Andreopoulos W."/>
            <person name="Pangilinan J."/>
            <person name="Riley R."/>
            <person name="Hundley H."/>
            <person name="Na H."/>
            <person name="Barry K."/>
            <person name="Grigoriev I.V."/>
            <person name="Stajich J.E."/>
            <person name="Kennedy P.G."/>
        </authorList>
    </citation>
    <scope>NUCLEOTIDE SEQUENCE</scope>
    <source>
        <strain evidence="5">FC423</strain>
    </source>
</reference>
<feature type="compositionally biased region" description="Basic residues" evidence="4">
    <location>
        <begin position="443"/>
        <end position="453"/>
    </location>
</feature>
<feature type="repeat" description="WD" evidence="3">
    <location>
        <begin position="37"/>
        <end position="77"/>
    </location>
</feature>
<dbReference type="SMART" id="SM00320">
    <property type="entry name" value="WD40"/>
    <property type="match status" value="7"/>
</dbReference>
<dbReference type="PANTHER" id="PTHR22847:SF637">
    <property type="entry name" value="WD REPEAT DOMAIN 5B"/>
    <property type="match status" value="1"/>
</dbReference>
<dbReference type="OrthoDB" id="10251741at2759"/>
<gene>
    <name evidence="5" type="ORF">F5147DRAFT_715112</name>
</gene>
<proteinExistence type="predicted"/>